<sequence length="203" mass="22276">MRHCRRGYHAREARALLQLFHNAQRSLALPRAAEYGPKRAARQCGVLGALRGAEMLPFMPGVCFAAAAGQSLDRAQRAPARDALLHAAADVMQTFVDEGHGRRMRDVAERDVKPREVQALKQGLTLWALDKKGPLGSGQGVARGGGRQDMGDVDAEELLQMIGSDLQKNPHWSSAEGMQELQRMVQTIQSNPEADLSFPMGRR</sequence>
<reference evidence="1" key="1">
    <citation type="journal article" date="2023" name="Access Microbiol">
        <title>De-novo genome assembly for Akanthomyces muscarius, a biocontrol agent of insect agricultural pests.</title>
        <authorList>
            <person name="Erdos Z."/>
            <person name="Studholme D.J."/>
            <person name="Raymond B."/>
            <person name="Sharma M."/>
        </authorList>
    </citation>
    <scope>NUCLEOTIDE SEQUENCE</scope>
    <source>
        <strain evidence="1">Ve6</strain>
    </source>
</reference>
<dbReference type="KEGG" id="amus:LMH87_000083"/>
<organism evidence="1 2">
    <name type="scientific">Akanthomyces muscarius</name>
    <name type="common">Entomopathogenic fungus</name>
    <name type="synonym">Lecanicillium muscarium</name>
    <dbReference type="NCBI Taxonomy" id="2231603"/>
    <lineage>
        <taxon>Eukaryota</taxon>
        <taxon>Fungi</taxon>
        <taxon>Dikarya</taxon>
        <taxon>Ascomycota</taxon>
        <taxon>Pezizomycotina</taxon>
        <taxon>Sordariomycetes</taxon>
        <taxon>Hypocreomycetidae</taxon>
        <taxon>Hypocreales</taxon>
        <taxon>Cordycipitaceae</taxon>
        <taxon>Akanthomyces</taxon>
    </lineage>
</organism>
<gene>
    <name evidence="1" type="ORF">LMH87_000083</name>
</gene>
<dbReference type="EMBL" id="JAJHUN010000007">
    <property type="protein sequence ID" value="KAJ4154807.1"/>
    <property type="molecule type" value="Genomic_DNA"/>
</dbReference>
<dbReference type="Proteomes" id="UP001144673">
    <property type="component" value="Chromosome 6"/>
</dbReference>
<comment type="caution">
    <text evidence="1">The sequence shown here is derived from an EMBL/GenBank/DDBJ whole genome shotgun (WGS) entry which is preliminary data.</text>
</comment>
<dbReference type="GeneID" id="80887242"/>
<dbReference type="RefSeq" id="XP_056054931.1">
    <property type="nucleotide sequence ID" value="XM_056197933.1"/>
</dbReference>
<accession>A0A9W8UM94</accession>
<name>A0A9W8UM94_AKAMU</name>
<evidence type="ECO:0000313" key="1">
    <source>
        <dbReference type="EMBL" id="KAJ4154807.1"/>
    </source>
</evidence>
<proteinExistence type="predicted"/>
<dbReference type="AlphaFoldDB" id="A0A9W8UM94"/>
<protein>
    <submittedName>
        <fullName evidence="1">Uncharacterized protein</fullName>
    </submittedName>
</protein>
<keyword evidence="2" id="KW-1185">Reference proteome</keyword>
<evidence type="ECO:0000313" key="2">
    <source>
        <dbReference type="Proteomes" id="UP001144673"/>
    </source>
</evidence>